<dbReference type="Pfam" id="PF01565">
    <property type="entry name" value="FAD_binding_4"/>
    <property type="match status" value="1"/>
</dbReference>
<dbReference type="Gene3D" id="3.30.465.10">
    <property type="match status" value="1"/>
</dbReference>
<organism evidence="3 4">
    <name type="scientific">Aureispira anguillae</name>
    <dbReference type="NCBI Taxonomy" id="2864201"/>
    <lineage>
        <taxon>Bacteria</taxon>
        <taxon>Pseudomonadati</taxon>
        <taxon>Bacteroidota</taxon>
        <taxon>Saprospiria</taxon>
        <taxon>Saprospirales</taxon>
        <taxon>Saprospiraceae</taxon>
        <taxon>Aureispira</taxon>
    </lineage>
</organism>
<keyword evidence="4" id="KW-1185">Reference proteome</keyword>
<dbReference type="RefSeq" id="WP_264792478.1">
    <property type="nucleotide sequence ID" value="NZ_AP026867.1"/>
</dbReference>
<dbReference type="InterPro" id="IPR016166">
    <property type="entry name" value="FAD-bd_PCMH"/>
</dbReference>
<evidence type="ECO:0000313" key="3">
    <source>
        <dbReference type="EMBL" id="BDS11280.1"/>
    </source>
</evidence>
<evidence type="ECO:0000313" key="4">
    <source>
        <dbReference type="Proteomes" id="UP001060919"/>
    </source>
</evidence>
<accession>A0A915YDY5</accession>
<evidence type="ECO:0000256" key="1">
    <source>
        <dbReference type="SAM" id="MobiDB-lite"/>
    </source>
</evidence>
<dbReference type="PANTHER" id="PTHR43762">
    <property type="entry name" value="L-GULONOLACTONE OXIDASE"/>
    <property type="match status" value="1"/>
</dbReference>
<dbReference type="AlphaFoldDB" id="A0A915YDY5"/>
<dbReference type="PANTHER" id="PTHR43762:SF1">
    <property type="entry name" value="D-ARABINONO-1,4-LACTONE OXIDASE"/>
    <property type="match status" value="1"/>
</dbReference>
<protein>
    <submittedName>
        <fullName evidence="3">FAD-binding protein</fullName>
    </submittedName>
</protein>
<dbReference type="GO" id="GO:0071949">
    <property type="term" value="F:FAD binding"/>
    <property type="evidence" value="ECO:0007669"/>
    <property type="project" value="InterPro"/>
</dbReference>
<dbReference type="GO" id="GO:0016899">
    <property type="term" value="F:oxidoreductase activity, acting on the CH-OH group of donors, oxygen as acceptor"/>
    <property type="evidence" value="ECO:0007669"/>
    <property type="project" value="InterPro"/>
</dbReference>
<name>A0A915YDY5_9BACT</name>
<dbReference type="InterPro" id="IPR036318">
    <property type="entry name" value="FAD-bd_PCMH-like_sf"/>
</dbReference>
<sequence length="526" mass="58269">MKKTLIDEVPLIDVEENQTKKNWHRTRNQWGAIDKLFKPHNKYEDSTTPEKGFEPGLAGLQEIVQRAVADNKVIRAYGSRWSLNNIAFTNHYLIDSSALDYCLVGLSDPSHVNPEFEAKRNRFAFVQCGVMVKDLNQKLQEQQLALPTSGASDGQTFVGAASTGTHGAAHSVGSMQDYVRGIHLVTLADECVFVQRESEPVITEAFCAWLGDTKLVQDDDLFNAALVSFGSYGVVHGLLIETEPLYLLERFIKNCDFDEVKNAICTLDMTGLGLPKGDELPFHFEVAVNPYFLEAGKKGAFVRVLYKSEYTPERAALRKNTAVNLENDLIDGIGRWFDPVKWLIPKGLQIALELSFPVSPPGELEVGFPGDQFGNASSSDPTSPSPLPGTSIEIGVPFERIEDAMNLIFSVTEKHVFGAPLAFRYVKNSSATLAFTKYAPITVTLEMPGLDDNLADEGHQAIFEALAASDIPHTYHWGQRMPANTEWVATSYGEEVVEGWKQQRSELLGEQGCELFSNELMKKIGL</sequence>
<dbReference type="InterPro" id="IPR010031">
    <property type="entry name" value="FAD_lactone_oxidase-like"/>
</dbReference>
<gene>
    <name evidence="3" type="ORF">AsAng_0019920</name>
</gene>
<dbReference type="EMBL" id="AP026867">
    <property type="protein sequence ID" value="BDS11280.1"/>
    <property type="molecule type" value="Genomic_DNA"/>
</dbReference>
<dbReference type="Proteomes" id="UP001060919">
    <property type="component" value="Chromosome"/>
</dbReference>
<dbReference type="InterPro" id="IPR006094">
    <property type="entry name" value="Oxid_FAD_bind_N"/>
</dbReference>
<dbReference type="KEGG" id="aup:AsAng_0019920"/>
<feature type="region of interest" description="Disordered" evidence="1">
    <location>
        <begin position="367"/>
        <end position="389"/>
    </location>
</feature>
<reference evidence="3" key="1">
    <citation type="submission" date="2022-09" db="EMBL/GenBank/DDBJ databases">
        <title>Aureispira anguillicida sp. nov., isolated from Leptocephalus of Japanese eel Anguilla japonica.</title>
        <authorList>
            <person name="Yuasa K."/>
            <person name="Mekata T."/>
            <person name="Ikunari K."/>
        </authorList>
    </citation>
    <scope>NUCLEOTIDE SEQUENCE</scope>
    <source>
        <strain evidence="3">EL160426</strain>
    </source>
</reference>
<dbReference type="PROSITE" id="PS51387">
    <property type="entry name" value="FAD_PCMH"/>
    <property type="match status" value="1"/>
</dbReference>
<feature type="domain" description="FAD-binding PCMH-type" evidence="2">
    <location>
        <begin position="44"/>
        <end position="245"/>
    </location>
</feature>
<proteinExistence type="predicted"/>
<dbReference type="SUPFAM" id="SSF56176">
    <property type="entry name" value="FAD-binding/transporter-associated domain-like"/>
    <property type="match status" value="1"/>
</dbReference>
<evidence type="ECO:0000259" key="2">
    <source>
        <dbReference type="PROSITE" id="PS51387"/>
    </source>
</evidence>
<dbReference type="InterPro" id="IPR016169">
    <property type="entry name" value="FAD-bd_PCMH_sub2"/>
</dbReference>